<dbReference type="InterPro" id="IPR003583">
    <property type="entry name" value="Hlx-hairpin-Hlx_DNA-bd_motif"/>
</dbReference>
<dbReference type="AlphaFoldDB" id="A0A7X2MXC9"/>
<dbReference type="EMBL" id="VULX01000005">
    <property type="protein sequence ID" value="MSR90836.1"/>
    <property type="molecule type" value="Genomic_DNA"/>
</dbReference>
<sequence length="230" mass="24485">MRRKEKIIGAVIIAVIAAVCITVGYINSSSKKISQKDVEAMFIDDGKGSSESTDAFSEKSSTSNKKSAGNDGSNKNTGAASGVINVEIKGEVKNPDVYKMDSGSIVNDLIQKSGGANNDADLSSINRAAKLCDNQCIVIPKKGEKSLAKPNNTINNTSSVLSGNTQSELININTADKETLKKLSGIGDGRAQKIIDYRTEHGDFKNIDEIRNISGIGEAIYNNIKNKITV</sequence>
<dbReference type="Gene3D" id="1.10.150.310">
    <property type="entry name" value="Tex RuvX-like domain-like"/>
    <property type="match status" value="1"/>
</dbReference>
<feature type="transmembrane region" description="Helical" evidence="2">
    <location>
        <begin position="7"/>
        <end position="26"/>
    </location>
</feature>
<keyword evidence="2" id="KW-1133">Transmembrane helix</keyword>
<evidence type="ECO:0000256" key="1">
    <source>
        <dbReference type="SAM" id="MobiDB-lite"/>
    </source>
</evidence>
<dbReference type="Proteomes" id="UP000460287">
    <property type="component" value="Unassembled WGS sequence"/>
</dbReference>
<dbReference type="InterPro" id="IPR051675">
    <property type="entry name" value="Endo/Exo/Phosphatase_dom_1"/>
</dbReference>
<dbReference type="GO" id="GO:0015628">
    <property type="term" value="P:protein secretion by the type II secretion system"/>
    <property type="evidence" value="ECO:0007669"/>
    <property type="project" value="TreeGrafter"/>
</dbReference>
<dbReference type="SUPFAM" id="SSF47781">
    <property type="entry name" value="RuvA domain 2-like"/>
    <property type="match status" value="1"/>
</dbReference>
<organism evidence="4 5">
    <name type="scientific">Inconstantimicrobium porci</name>
    <dbReference type="NCBI Taxonomy" id="2652291"/>
    <lineage>
        <taxon>Bacteria</taxon>
        <taxon>Bacillati</taxon>
        <taxon>Bacillota</taxon>
        <taxon>Clostridia</taxon>
        <taxon>Eubacteriales</taxon>
        <taxon>Clostridiaceae</taxon>
        <taxon>Inconstantimicrobium</taxon>
    </lineage>
</organism>
<feature type="domain" description="Helix-hairpin-helix DNA-binding motif class 1" evidence="3">
    <location>
        <begin position="208"/>
        <end position="227"/>
    </location>
</feature>
<evidence type="ECO:0000259" key="3">
    <source>
        <dbReference type="SMART" id="SM00278"/>
    </source>
</evidence>
<accession>A0A7X2MXC9</accession>
<gene>
    <name evidence="4" type="ORF">FYJ33_05265</name>
</gene>
<comment type="caution">
    <text evidence="4">The sequence shown here is derived from an EMBL/GenBank/DDBJ whole genome shotgun (WGS) entry which is preliminary data.</text>
</comment>
<dbReference type="InterPro" id="IPR004509">
    <property type="entry name" value="Competence_ComEA_HhH"/>
</dbReference>
<dbReference type="Pfam" id="PF12836">
    <property type="entry name" value="HHH_3"/>
    <property type="match status" value="1"/>
</dbReference>
<dbReference type="SMART" id="SM00278">
    <property type="entry name" value="HhH1"/>
    <property type="match status" value="2"/>
</dbReference>
<feature type="region of interest" description="Disordered" evidence="1">
    <location>
        <begin position="47"/>
        <end position="79"/>
    </location>
</feature>
<protein>
    <submittedName>
        <fullName evidence="4">Competence protein ComE</fullName>
    </submittedName>
</protein>
<evidence type="ECO:0000313" key="5">
    <source>
        <dbReference type="Proteomes" id="UP000460287"/>
    </source>
</evidence>
<dbReference type="Gene3D" id="3.10.560.10">
    <property type="entry name" value="Outer membrane lipoprotein wza domain like"/>
    <property type="match status" value="1"/>
</dbReference>
<dbReference type="GO" id="GO:0003677">
    <property type="term" value="F:DNA binding"/>
    <property type="evidence" value="ECO:0007669"/>
    <property type="project" value="InterPro"/>
</dbReference>
<dbReference type="GO" id="GO:0006281">
    <property type="term" value="P:DNA repair"/>
    <property type="evidence" value="ECO:0007669"/>
    <property type="project" value="InterPro"/>
</dbReference>
<keyword evidence="2" id="KW-0472">Membrane</keyword>
<evidence type="ECO:0000313" key="4">
    <source>
        <dbReference type="EMBL" id="MSR90836.1"/>
    </source>
</evidence>
<dbReference type="Pfam" id="PF10531">
    <property type="entry name" value="SLBB"/>
    <property type="match status" value="1"/>
</dbReference>
<dbReference type="InterPro" id="IPR010994">
    <property type="entry name" value="RuvA_2-like"/>
</dbReference>
<dbReference type="InterPro" id="IPR019554">
    <property type="entry name" value="Soluble_ligand-bd"/>
</dbReference>
<keyword evidence="2" id="KW-0812">Transmembrane</keyword>
<dbReference type="GO" id="GO:0015627">
    <property type="term" value="C:type II protein secretion system complex"/>
    <property type="evidence" value="ECO:0007669"/>
    <property type="project" value="TreeGrafter"/>
</dbReference>
<reference evidence="4 5" key="1">
    <citation type="submission" date="2019-08" db="EMBL/GenBank/DDBJ databases">
        <title>In-depth cultivation of the pig gut microbiome towards novel bacterial diversity and tailored functional studies.</title>
        <authorList>
            <person name="Wylensek D."/>
            <person name="Hitch T.C.A."/>
            <person name="Clavel T."/>
        </authorList>
    </citation>
    <scope>NUCLEOTIDE SEQUENCE [LARGE SCALE GENOMIC DNA]</scope>
    <source>
        <strain evidence="4 5">WCA-383-APC-5B</strain>
    </source>
</reference>
<name>A0A7X2MXC9_9CLOT</name>
<dbReference type="PANTHER" id="PTHR21180">
    <property type="entry name" value="ENDONUCLEASE/EXONUCLEASE/PHOSPHATASE FAMILY DOMAIN-CONTAINING PROTEIN 1"/>
    <property type="match status" value="1"/>
</dbReference>
<feature type="compositionally biased region" description="Polar residues" evidence="1">
    <location>
        <begin position="49"/>
        <end position="79"/>
    </location>
</feature>
<proteinExistence type="predicted"/>
<dbReference type="NCBIfam" id="TIGR00426">
    <property type="entry name" value="competence protein ComEA helix-hairpin-helix repeat region"/>
    <property type="match status" value="1"/>
</dbReference>
<dbReference type="PANTHER" id="PTHR21180:SF32">
    <property type="entry name" value="ENDONUCLEASE_EXONUCLEASE_PHOSPHATASE FAMILY DOMAIN-CONTAINING PROTEIN 1"/>
    <property type="match status" value="1"/>
</dbReference>
<dbReference type="RefSeq" id="WP_154530719.1">
    <property type="nucleotide sequence ID" value="NZ_VULX01000005.1"/>
</dbReference>
<evidence type="ECO:0000256" key="2">
    <source>
        <dbReference type="SAM" id="Phobius"/>
    </source>
</evidence>
<feature type="domain" description="Helix-hairpin-helix DNA-binding motif class 1" evidence="3">
    <location>
        <begin position="178"/>
        <end position="197"/>
    </location>
</feature>
<keyword evidence="5" id="KW-1185">Reference proteome</keyword>